<evidence type="ECO:0000313" key="1">
    <source>
        <dbReference type="EMBL" id="MDI2591410.1"/>
    </source>
</evidence>
<sequence>MLVTIASLQQPTFHSEFSWPRQPGQSMTDYVSQELHRRVQFVSDRLQVAAKAAIDQHPDSQCLFFTLPEFFWNVPWSSARNEEELLELSWACMDRMSESMAMLMSGQPLEPYGKVVLLAGTCATLVKVGEGQDAYFDVINFLLAVNNFKHHSDGMPELAMWPKRYVSGIDFGQGDYNAGHWLFKLSEGLKIKVKAVGSAVAEQNSSAGYSPTFSNTWIDECTFSINVCLDYAMLNSGQRNDELESIDSKIDFLIACGMGFGDQKRYPQSVRFAVRNDGMDKGSCEFAHVEGGKISHLLPSTIIEDTLHLAVVDLS</sequence>
<gene>
    <name evidence="1" type="ORF">POF45_08200</name>
</gene>
<organism evidence="1 2">
    <name type="scientific">Pseudomonas fungipugnans</name>
    <dbReference type="NCBI Taxonomy" id="3024217"/>
    <lineage>
        <taxon>Bacteria</taxon>
        <taxon>Pseudomonadati</taxon>
        <taxon>Pseudomonadota</taxon>
        <taxon>Gammaproteobacteria</taxon>
        <taxon>Pseudomonadales</taxon>
        <taxon>Pseudomonadaceae</taxon>
        <taxon>Pseudomonas</taxon>
    </lineage>
</organism>
<keyword evidence="2" id="KW-1185">Reference proteome</keyword>
<dbReference type="RefSeq" id="WP_282315502.1">
    <property type="nucleotide sequence ID" value="NZ_JARBWL010000001.1"/>
</dbReference>
<proteinExistence type="predicted"/>
<evidence type="ECO:0000313" key="2">
    <source>
        <dbReference type="Proteomes" id="UP001159100"/>
    </source>
</evidence>
<name>A0ABT6QKK7_9PSED</name>
<dbReference type="EMBL" id="JARBWL010000001">
    <property type="protein sequence ID" value="MDI2591410.1"/>
    <property type="molecule type" value="Genomic_DNA"/>
</dbReference>
<accession>A0ABT6QKK7</accession>
<comment type="caution">
    <text evidence="1">The sequence shown here is derived from an EMBL/GenBank/DDBJ whole genome shotgun (WGS) entry which is preliminary data.</text>
</comment>
<protein>
    <submittedName>
        <fullName evidence="1">Uncharacterized protein</fullName>
    </submittedName>
</protein>
<reference evidence="1 2" key="1">
    <citation type="submission" date="2023-02" db="EMBL/GenBank/DDBJ databases">
        <title>Pseudomonas chrutzelriedensis sp. nov., a potently antifungal strain isolated from moss.</title>
        <authorList>
            <person name="Schnyder A."/>
            <person name="Kalawong R."/>
            <person name="Eberl L."/>
            <person name="Agnoli K."/>
        </authorList>
    </citation>
    <scope>NUCLEOTIDE SEQUENCE [LARGE SCALE GENOMIC DNA]</scope>
    <source>
        <strain evidence="1 2">681</strain>
    </source>
</reference>
<dbReference type="Proteomes" id="UP001159100">
    <property type="component" value="Unassembled WGS sequence"/>
</dbReference>